<dbReference type="InterPro" id="IPR013780">
    <property type="entry name" value="Glyco_hydro_b"/>
</dbReference>
<dbReference type="SUPFAM" id="SSF51445">
    <property type="entry name" value="(Trans)glycosidases"/>
    <property type="match status" value="1"/>
</dbReference>
<feature type="domain" description="Glycosyl hydrolase family 13 catalytic" evidence="4">
    <location>
        <begin position="13"/>
        <end position="424"/>
    </location>
</feature>
<dbReference type="Pfam" id="PF00128">
    <property type="entry name" value="Alpha-amylase"/>
    <property type="match status" value="1"/>
</dbReference>
<comment type="similarity">
    <text evidence="1">Belongs to the glycosyl hydrolase 13 family.</text>
</comment>
<dbReference type="EC" id="3.2.1.10" evidence="5"/>
<protein>
    <submittedName>
        <fullName evidence="5">Oligo-1,6-glucosidase</fullName>
        <ecNumber evidence="5">3.2.1.10</ecNumber>
    </submittedName>
</protein>
<dbReference type="NCBIfam" id="NF008183">
    <property type="entry name" value="PRK10933.1"/>
    <property type="match status" value="1"/>
</dbReference>
<proteinExistence type="inferred from homology"/>
<dbReference type="OrthoDB" id="9805159at2"/>
<name>A0A173Y9P9_9FIRM</name>
<keyword evidence="3 5" id="KW-0326">Glycosidase</keyword>
<reference evidence="5 6" key="1">
    <citation type="submission" date="2015-09" db="EMBL/GenBank/DDBJ databases">
        <authorList>
            <consortium name="Pathogen Informatics"/>
        </authorList>
    </citation>
    <scope>NUCLEOTIDE SEQUENCE [LARGE SCALE GENOMIC DNA]</scope>
    <source>
        <strain evidence="5 6">2789STDY5834876</strain>
    </source>
</reference>
<dbReference type="FunFam" id="3.20.20.80:FF:000014">
    <property type="entry name" value="Alpha,alpha-phosphotrehalase"/>
    <property type="match status" value="1"/>
</dbReference>
<organism evidence="5 6">
    <name type="scientific">Faecalicatena contorta</name>
    <dbReference type="NCBI Taxonomy" id="39482"/>
    <lineage>
        <taxon>Bacteria</taxon>
        <taxon>Bacillati</taxon>
        <taxon>Bacillota</taxon>
        <taxon>Clostridia</taxon>
        <taxon>Lachnospirales</taxon>
        <taxon>Lachnospiraceae</taxon>
        <taxon>Faecalicatena</taxon>
    </lineage>
</organism>
<dbReference type="FunFam" id="3.90.400.10:FF:000002">
    <property type="entry name" value="Sucrose isomerase"/>
    <property type="match status" value="1"/>
</dbReference>
<dbReference type="Gene3D" id="3.90.400.10">
    <property type="entry name" value="Oligo-1,6-glucosidase, Domain 2"/>
    <property type="match status" value="1"/>
</dbReference>
<dbReference type="GO" id="GO:0004574">
    <property type="term" value="F:oligo-1,6-glucosidase activity"/>
    <property type="evidence" value="ECO:0007669"/>
    <property type="project" value="UniProtKB-EC"/>
</dbReference>
<gene>
    <name evidence="5" type="primary">malL_1</name>
    <name evidence="5" type="ORF">ERS852491_00007</name>
</gene>
<evidence type="ECO:0000256" key="2">
    <source>
        <dbReference type="ARBA" id="ARBA00022801"/>
    </source>
</evidence>
<accession>A0A173Y9P9</accession>
<sequence length="555" mass="65270">MREQWWKEAVVYQIYPRSFYDSNNDGVGDINGIIQKLDYLKELGIDVIWLSPVYQSPNADNGYDISDYHAIMKEFGTMEDFDHLLIEAHKRNLRIVMDLVVNHTSDEHEWFTKSRSLPDSKYHDYYIWKRGRNGGAPNNWGSWFYNSAWEYEDNTDMYYLHIFSKKQPDLNWDNPLLREEVYSMMTWWLDKGVDGFRMDVISLISKNPSFPDGEVTGAYGDFGDLTPYCENGPRVHEYLKEMNEKVLSKYDIMTVGETPNASVDDAAKFANCDGTELNMVFQFEHVSIDYGQFGKYTENRYRLKDLIEVLSKWQDGLSDKGWNSLYFENHDQPRSVSRFGDVSTPLYWEKSAKMLATCLYMLQGTPYIYQGQEIGMTNPRFESFADYKDIEAKNAYRDLVEEQKIMTEDQFLRCVFNLGRDNARTPMQWNNSSYAGFSKAAPWMKVNPDYQDINVEKQRNDPDSILSYYKTLIKLRKNYKVIVYGKYELLNPISEYIWAYKRKLDNTVMTVMANFSDQTVGCELFKQESGILLSNYRQHQILKLQPYEVIVQLEQ</sequence>
<dbReference type="InterPro" id="IPR045857">
    <property type="entry name" value="O16G_dom_2"/>
</dbReference>
<dbReference type="GO" id="GO:0004556">
    <property type="term" value="F:alpha-amylase activity"/>
    <property type="evidence" value="ECO:0007669"/>
    <property type="project" value="TreeGrafter"/>
</dbReference>
<dbReference type="Proteomes" id="UP000095544">
    <property type="component" value="Unassembled WGS sequence"/>
</dbReference>
<evidence type="ECO:0000256" key="1">
    <source>
        <dbReference type="ARBA" id="ARBA00008061"/>
    </source>
</evidence>
<evidence type="ECO:0000259" key="4">
    <source>
        <dbReference type="SMART" id="SM00642"/>
    </source>
</evidence>
<dbReference type="FunFam" id="3.20.20.80:FF:000064">
    <property type="entry name" value="Oligo-1,6-glucosidase"/>
    <property type="match status" value="1"/>
</dbReference>
<dbReference type="EMBL" id="CYZU01000001">
    <property type="protein sequence ID" value="CUN59715.1"/>
    <property type="molecule type" value="Genomic_DNA"/>
</dbReference>
<dbReference type="PANTHER" id="PTHR10357">
    <property type="entry name" value="ALPHA-AMYLASE FAMILY MEMBER"/>
    <property type="match status" value="1"/>
</dbReference>
<dbReference type="InterPro" id="IPR006047">
    <property type="entry name" value="GH13_cat_dom"/>
</dbReference>
<dbReference type="SUPFAM" id="SSF51011">
    <property type="entry name" value="Glycosyl hydrolase domain"/>
    <property type="match status" value="1"/>
</dbReference>
<evidence type="ECO:0000313" key="6">
    <source>
        <dbReference type="Proteomes" id="UP000095544"/>
    </source>
</evidence>
<dbReference type="SMART" id="SM00642">
    <property type="entry name" value="Aamy"/>
    <property type="match status" value="1"/>
</dbReference>
<dbReference type="PANTHER" id="PTHR10357:SF184">
    <property type="entry name" value="OLIGO-1,6-GLUCOSIDASE 1"/>
    <property type="match status" value="1"/>
</dbReference>
<dbReference type="RefSeq" id="WP_055149836.1">
    <property type="nucleotide sequence ID" value="NZ_CYZU01000001.1"/>
</dbReference>
<dbReference type="CDD" id="cd11333">
    <property type="entry name" value="AmyAc_SI_OligoGlu_DGase"/>
    <property type="match status" value="1"/>
</dbReference>
<keyword evidence="2 5" id="KW-0378">Hydrolase</keyword>
<evidence type="ECO:0000256" key="3">
    <source>
        <dbReference type="ARBA" id="ARBA00023295"/>
    </source>
</evidence>
<dbReference type="Gene3D" id="2.60.40.1180">
    <property type="entry name" value="Golgi alpha-mannosidase II"/>
    <property type="match status" value="1"/>
</dbReference>
<dbReference type="STRING" id="39482.ERS852491_00007"/>
<dbReference type="Gene3D" id="3.20.20.80">
    <property type="entry name" value="Glycosidases"/>
    <property type="match status" value="1"/>
</dbReference>
<dbReference type="InterPro" id="IPR017853">
    <property type="entry name" value="GH"/>
</dbReference>
<evidence type="ECO:0000313" key="5">
    <source>
        <dbReference type="EMBL" id="CUN59715.1"/>
    </source>
</evidence>
<dbReference type="GO" id="GO:0009313">
    <property type="term" value="P:oligosaccharide catabolic process"/>
    <property type="evidence" value="ECO:0007669"/>
    <property type="project" value="TreeGrafter"/>
</dbReference>
<dbReference type="AlphaFoldDB" id="A0A173Y9P9"/>